<evidence type="ECO:0000256" key="4">
    <source>
        <dbReference type="ARBA" id="ARBA00022989"/>
    </source>
</evidence>
<evidence type="ECO:0000256" key="2">
    <source>
        <dbReference type="ARBA" id="ARBA00022692"/>
    </source>
</evidence>
<feature type="transmembrane region" description="Helical" evidence="6">
    <location>
        <begin position="178"/>
        <end position="199"/>
    </location>
</feature>
<dbReference type="Proteomes" id="UP000298030">
    <property type="component" value="Unassembled WGS sequence"/>
</dbReference>
<comment type="subcellular location">
    <subcellularLocation>
        <location evidence="1">Endoplasmic reticulum membrane</location>
        <topology evidence="1">Multi-pass membrane protein</topology>
    </subcellularLocation>
</comment>
<keyword evidence="5 6" id="KW-0472">Membrane</keyword>
<gene>
    <name evidence="7" type="ORF">FA13DRAFT_621221</name>
</gene>
<keyword evidence="2 6" id="KW-0812">Transmembrane</keyword>
<evidence type="ECO:0000256" key="5">
    <source>
        <dbReference type="ARBA" id="ARBA00023136"/>
    </source>
</evidence>
<keyword evidence="4 6" id="KW-1133">Transmembrane helix</keyword>
<dbReference type="EMBL" id="QPFP01000026">
    <property type="protein sequence ID" value="TEB29664.1"/>
    <property type="molecule type" value="Genomic_DNA"/>
</dbReference>
<keyword evidence="3" id="KW-0256">Endoplasmic reticulum</keyword>
<evidence type="ECO:0000256" key="6">
    <source>
        <dbReference type="SAM" id="Phobius"/>
    </source>
</evidence>
<dbReference type="Pfam" id="PF11779">
    <property type="entry name" value="SPT_ssu-like"/>
    <property type="match status" value="1"/>
</dbReference>
<evidence type="ECO:0000313" key="8">
    <source>
        <dbReference type="Proteomes" id="UP000298030"/>
    </source>
</evidence>
<dbReference type="STRING" id="71717.A0A4Y7T6S7"/>
<reference evidence="7 8" key="1">
    <citation type="journal article" date="2019" name="Nat. Ecol. Evol.">
        <title>Megaphylogeny resolves global patterns of mushroom evolution.</title>
        <authorList>
            <person name="Varga T."/>
            <person name="Krizsan K."/>
            <person name="Foldi C."/>
            <person name="Dima B."/>
            <person name="Sanchez-Garcia M."/>
            <person name="Sanchez-Ramirez S."/>
            <person name="Szollosi G.J."/>
            <person name="Szarkandi J.G."/>
            <person name="Papp V."/>
            <person name="Albert L."/>
            <person name="Andreopoulos W."/>
            <person name="Angelini C."/>
            <person name="Antonin V."/>
            <person name="Barry K.W."/>
            <person name="Bougher N.L."/>
            <person name="Buchanan P."/>
            <person name="Buyck B."/>
            <person name="Bense V."/>
            <person name="Catcheside P."/>
            <person name="Chovatia M."/>
            <person name="Cooper J."/>
            <person name="Damon W."/>
            <person name="Desjardin D."/>
            <person name="Finy P."/>
            <person name="Geml J."/>
            <person name="Haridas S."/>
            <person name="Hughes K."/>
            <person name="Justo A."/>
            <person name="Karasinski D."/>
            <person name="Kautmanova I."/>
            <person name="Kiss B."/>
            <person name="Kocsube S."/>
            <person name="Kotiranta H."/>
            <person name="LaButti K.M."/>
            <person name="Lechner B.E."/>
            <person name="Liimatainen K."/>
            <person name="Lipzen A."/>
            <person name="Lukacs Z."/>
            <person name="Mihaltcheva S."/>
            <person name="Morgado L.N."/>
            <person name="Niskanen T."/>
            <person name="Noordeloos M.E."/>
            <person name="Ohm R.A."/>
            <person name="Ortiz-Santana B."/>
            <person name="Ovrebo C."/>
            <person name="Racz N."/>
            <person name="Riley R."/>
            <person name="Savchenko A."/>
            <person name="Shiryaev A."/>
            <person name="Soop K."/>
            <person name="Spirin V."/>
            <person name="Szebenyi C."/>
            <person name="Tomsovsky M."/>
            <person name="Tulloss R.E."/>
            <person name="Uehling J."/>
            <person name="Grigoriev I.V."/>
            <person name="Vagvolgyi C."/>
            <person name="Papp T."/>
            <person name="Martin F.M."/>
            <person name="Miettinen O."/>
            <person name="Hibbett D.S."/>
            <person name="Nagy L.G."/>
        </authorList>
    </citation>
    <scope>NUCLEOTIDE SEQUENCE [LARGE SCALE GENOMIC DNA]</scope>
    <source>
        <strain evidence="7 8">FP101781</strain>
    </source>
</reference>
<proteinExistence type="predicted"/>
<dbReference type="OrthoDB" id="202672at2759"/>
<name>A0A4Y7T6S7_COPMI</name>
<dbReference type="AlphaFoldDB" id="A0A4Y7T6S7"/>
<sequence>MVVVEEQGVTVMGLGSGSRLSGNDNLMGMLSTLVDKPGAHATFKFSSAHDHDHKPTFSKRPLTNRYTLNAILKVQPTLGYPTTPHTTTSHIYASSSTQSNMSMKSTASSSSSSTLGATSRRSAAVDEIYHPTKPLPPKKPNNEFTRRPSGTLSVFFWRWRMWFEATFVLSMLEPWEKIMMVCIFLVMSALCTSAIIKYFPRYIARMARRASYYLMGREGDERLLWQWISQLYHAGPDTAGGAAVLQEL</sequence>
<evidence type="ECO:0000256" key="3">
    <source>
        <dbReference type="ARBA" id="ARBA00022824"/>
    </source>
</evidence>
<organism evidence="7 8">
    <name type="scientific">Coprinellus micaceus</name>
    <name type="common">Glistening ink-cap mushroom</name>
    <name type="synonym">Coprinus micaceus</name>
    <dbReference type="NCBI Taxonomy" id="71717"/>
    <lineage>
        <taxon>Eukaryota</taxon>
        <taxon>Fungi</taxon>
        <taxon>Dikarya</taxon>
        <taxon>Basidiomycota</taxon>
        <taxon>Agaricomycotina</taxon>
        <taxon>Agaricomycetes</taxon>
        <taxon>Agaricomycetidae</taxon>
        <taxon>Agaricales</taxon>
        <taxon>Agaricineae</taxon>
        <taxon>Psathyrellaceae</taxon>
        <taxon>Coprinellus</taxon>
    </lineage>
</organism>
<keyword evidence="8" id="KW-1185">Reference proteome</keyword>
<evidence type="ECO:0000313" key="7">
    <source>
        <dbReference type="EMBL" id="TEB29664.1"/>
    </source>
</evidence>
<dbReference type="GO" id="GO:0005789">
    <property type="term" value="C:endoplasmic reticulum membrane"/>
    <property type="evidence" value="ECO:0007669"/>
    <property type="project" value="UniProtKB-SubCell"/>
</dbReference>
<comment type="caution">
    <text evidence="7">The sequence shown here is derived from an EMBL/GenBank/DDBJ whole genome shotgun (WGS) entry which is preliminary data.</text>
</comment>
<evidence type="ECO:0000256" key="1">
    <source>
        <dbReference type="ARBA" id="ARBA00004477"/>
    </source>
</evidence>
<accession>A0A4Y7T6S7</accession>
<protein>
    <submittedName>
        <fullName evidence="7">Uncharacterized protein</fullName>
    </submittedName>
</protein>
<dbReference type="InterPro" id="IPR024512">
    <property type="entry name" value="Ser_palmitoyltrfase_ssu-like"/>
</dbReference>